<evidence type="ECO:0008006" key="10">
    <source>
        <dbReference type="Google" id="ProtNLM"/>
    </source>
</evidence>
<protein>
    <recommendedName>
        <fullName evidence="10">Rx N-terminal domain-containing protein</fullName>
    </recommendedName>
</protein>
<feature type="domain" description="Disease resistance N-terminal" evidence="6">
    <location>
        <begin position="6"/>
        <end position="92"/>
    </location>
</feature>
<dbReference type="Gene3D" id="3.80.10.10">
    <property type="entry name" value="Ribonuclease Inhibitor"/>
    <property type="match status" value="1"/>
</dbReference>
<dbReference type="Gene3D" id="1.20.5.4130">
    <property type="match status" value="1"/>
</dbReference>
<evidence type="ECO:0000313" key="8">
    <source>
        <dbReference type="EMBL" id="KAF4374650.1"/>
    </source>
</evidence>
<dbReference type="InterPro" id="IPR055414">
    <property type="entry name" value="LRR_R13L4/SHOC2-like"/>
</dbReference>
<evidence type="ECO:0000256" key="1">
    <source>
        <dbReference type="ARBA" id="ARBA00022737"/>
    </source>
</evidence>
<evidence type="ECO:0000256" key="3">
    <source>
        <dbReference type="ARBA" id="ARBA00022821"/>
    </source>
</evidence>
<name>A0A7J6FXZ3_CANSA</name>
<evidence type="ECO:0000256" key="5">
    <source>
        <dbReference type="SAM" id="Coils"/>
    </source>
</evidence>
<evidence type="ECO:0000256" key="2">
    <source>
        <dbReference type="ARBA" id="ARBA00022741"/>
    </source>
</evidence>
<dbReference type="AlphaFoldDB" id="A0A7J6FXZ3"/>
<dbReference type="CDD" id="cd14798">
    <property type="entry name" value="RX-CC_like"/>
    <property type="match status" value="1"/>
</dbReference>
<keyword evidence="3" id="KW-0611">Plant defense</keyword>
<dbReference type="SUPFAM" id="SSF52058">
    <property type="entry name" value="L domain-like"/>
    <property type="match status" value="1"/>
</dbReference>
<organism evidence="8 9">
    <name type="scientific">Cannabis sativa</name>
    <name type="common">Hemp</name>
    <name type="synonym">Marijuana</name>
    <dbReference type="NCBI Taxonomy" id="3483"/>
    <lineage>
        <taxon>Eukaryota</taxon>
        <taxon>Viridiplantae</taxon>
        <taxon>Streptophyta</taxon>
        <taxon>Embryophyta</taxon>
        <taxon>Tracheophyta</taxon>
        <taxon>Spermatophyta</taxon>
        <taxon>Magnoliopsida</taxon>
        <taxon>eudicotyledons</taxon>
        <taxon>Gunneridae</taxon>
        <taxon>Pentapetalae</taxon>
        <taxon>rosids</taxon>
        <taxon>fabids</taxon>
        <taxon>Rosales</taxon>
        <taxon>Cannabaceae</taxon>
        <taxon>Cannabis</taxon>
    </lineage>
</organism>
<dbReference type="Pfam" id="PF18052">
    <property type="entry name" value="Rx_N"/>
    <property type="match status" value="1"/>
</dbReference>
<sequence>MAEVLVSLVLEQLASFTNRQIEQQWSLVRSGVEEKVENLSNNLEDIQMVLVDADKRQIVDASVKRWLDKLKVVSYEIETTMYEWNTAIALRSNLKLFDKVCFFTLPCLHRNHVHRHGLHRRVGLKIEKLNEKLDRISNEKERYTFRTAIEYESYRSNNTITTSFVDVSKVCGRDVEKKILIDKDEHENIIRCKMHDIVHDFVLFLTKNDCFNSHISSKNDELKLLSSKAFHYTLLLECNVPRSEYYKLNINLCPILHLEYLSCTFSPWSIVPPSIYNKRKLLTLSIIGNPGSIKWDLLFKLTCLRTLNLSGCLPPNSKIPKGIDKLILLRYLNLSNNGWLVLPKTLGNLFNLQTLNLEKSRGWLPKEIGKLVNLRHLYLGDFCCKFSKELGKLTGLKTLESYNFLYVVVEKRGKMLFQNWMMSLNNLKSLVLVRCNYCVSLGPFGNLPSLESLTLNFMINVKTLGNEFLGIENTTTTTESFPKLKTLRFIEFWSWEEWKYCSDRSQAIMPRLQFLHFDRCEKLEAPLPEFLRNTMLKTLTIRQCNKLKPLFKEGLRMEELVNILTRHPTNQNSLRGTVHRLADVII</sequence>
<dbReference type="PANTHER" id="PTHR36766">
    <property type="entry name" value="PLANT BROAD-SPECTRUM MILDEW RESISTANCE PROTEIN RPW8"/>
    <property type="match status" value="1"/>
</dbReference>
<feature type="domain" description="Disease resistance R13L4/SHOC-2-like LRR" evidence="7">
    <location>
        <begin position="298"/>
        <end position="430"/>
    </location>
</feature>
<keyword evidence="4" id="KW-0067">ATP-binding</keyword>
<keyword evidence="5" id="KW-0175">Coiled coil</keyword>
<gene>
    <name evidence="8" type="ORF">G4B88_004902</name>
</gene>
<keyword evidence="2" id="KW-0547">Nucleotide-binding</keyword>
<dbReference type="GO" id="GO:0005524">
    <property type="term" value="F:ATP binding"/>
    <property type="evidence" value="ECO:0007669"/>
    <property type="project" value="UniProtKB-KW"/>
</dbReference>
<accession>A0A7J6FXZ3</accession>
<reference evidence="8 9" key="1">
    <citation type="journal article" date="2020" name="bioRxiv">
        <title>Sequence and annotation of 42 cannabis genomes reveals extensive copy number variation in cannabinoid synthesis and pathogen resistance genes.</title>
        <authorList>
            <person name="Mckernan K.J."/>
            <person name="Helbert Y."/>
            <person name="Kane L.T."/>
            <person name="Ebling H."/>
            <person name="Zhang L."/>
            <person name="Liu B."/>
            <person name="Eaton Z."/>
            <person name="Mclaughlin S."/>
            <person name="Kingan S."/>
            <person name="Baybayan P."/>
            <person name="Concepcion G."/>
            <person name="Jordan M."/>
            <person name="Riva A."/>
            <person name="Barbazuk W."/>
            <person name="Harkins T."/>
        </authorList>
    </citation>
    <scope>NUCLEOTIDE SEQUENCE [LARGE SCALE GENOMIC DNA]</scope>
    <source>
        <strain evidence="9">cv. Jamaican Lion 4</strain>
        <tissue evidence="8">Leaf</tissue>
    </source>
</reference>
<feature type="coiled-coil region" evidence="5">
    <location>
        <begin position="29"/>
        <end position="56"/>
    </location>
</feature>
<dbReference type="EMBL" id="JAATIQ010000167">
    <property type="protein sequence ID" value="KAF4374650.1"/>
    <property type="molecule type" value="Genomic_DNA"/>
</dbReference>
<dbReference type="InterPro" id="IPR032675">
    <property type="entry name" value="LRR_dom_sf"/>
</dbReference>
<evidence type="ECO:0000259" key="7">
    <source>
        <dbReference type="Pfam" id="PF23598"/>
    </source>
</evidence>
<keyword evidence="9" id="KW-1185">Reference proteome</keyword>
<proteinExistence type="predicted"/>
<feature type="coiled-coil region" evidence="5">
    <location>
        <begin position="119"/>
        <end position="146"/>
    </location>
</feature>
<evidence type="ECO:0000259" key="6">
    <source>
        <dbReference type="Pfam" id="PF18052"/>
    </source>
</evidence>
<dbReference type="Pfam" id="PF23598">
    <property type="entry name" value="LRR_14"/>
    <property type="match status" value="1"/>
</dbReference>
<evidence type="ECO:0000256" key="4">
    <source>
        <dbReference type="ARBA" id="ARBA00022840"/>
    </source>
</evidence>
<dbReference type="PANTHER" id="PTHR36766:SF40">
    <property type="entry name" value="DISEASE RESISTANCE PROTEIN RGA3"/>
    <property type="match status" value="1"/>
</dbReference>
<dbReference type="InterPro" id="IPR038005">
    <property type="entry name" value="RX-like_CC"/>
</dbReference>
<dbReference type="InterPro" id="IPR041118">
    <property type="entry name" value="Rx_N"/>
</dbReference>
<comment type="caution">
    <text evidence="8">The sequence shown here is derived from an EMBL/GenBank/DDBJ whole genome shotgun (WGS) entry which is preliminary data.</text>
</comment>
<evidence type="ECO:0000313" key="9">
    <source>
        <dbReference type="Proteomes" id="UP000583929"/>
    </source>
</evidence>
<dbReference type="Proteomes" id="UP000583929">
    <property type="component" value="Unassembled WGS sequence"/>
</dbReference>
<keyword evidence="1" id="KW-0677">Repeat</keyword>
<dbReference type="GO" id="GO:0006952">
    <property type="term" value="P:defense response"/>
    <property type="evidence" value="ECO:0007669"/>
    <property type="project" value="UniProtKB-KW"/>
</dbReference>